<feature type="transmembrane region" description="Helical" evidence="4">
    <location>
        <begin position="77"/>
        <end position="95"/>
    </location>
</feature>
<dbReference type="PANTHER" id="PTHR23531:SF1">
    <property type="entry name" value="QUINOLENE RESISTANCE PROTEIN NORA"/>
    <property type="match status" value="1"/>
</dbReference>
<keyword evidence="3 4" id="KW-0472">Membrane</keyword>
<feature type="transmembrane region" description="Helical" evidence="4">
    <location>
        <begin position="107"/>
        <end position="125"/>
    </location>
</feature>
<keyword evidence="2 4" id="KW-1133">Transmembrane helix</keyword>
<accession>A0A9D2KQD1</accession>
<evidence type="ECO:0000313" key="6">
    <source>
        <dbReference type="EMBL" id="HJA78419.1"/>
    </source>
</evidence>
<dbReference type="InterPro" id="IPR052714">
    <property type="entry name" value="MFS_Exporter"/>
</dbReference>
<evidence type="ECO:0000313" key="7">
    <source>
        <dbReference type="Proteomes" id="UP000823821"/>
    </source>
</evidence>
<sequence>MNAKARLWTRDFVAVTLANFFLMINYFMLIVVMADYAMTTFDTSPALAGAASGMFIVGALVARLFAGAFMTTWGHRAITLVGIVCDLLFSLTYFVAQTMPLLLMVRFLHGCAYGAASTALGTIVSRMVRRSGAARGWAITC</sequence>
<name>A0A9D2KQD1_9BACT</name>
<dbReference type="PROSITE" id="PS50850">
    <property type="entry name" value="MFS"/>
    <property type="match status" value="1"/>
</dbReference>
<dbReference type="GO" id="GO:0022857">
    <property type="term" value="F:transmembrane transporter activity"/>
    <property type="evidence" value="ECO:0007669"/>
    <property type="project" value="InterPro"/>
</dbReference>
<dbReference type="InterPro" id="IPR020846">
    <property type="entry name" value="MFS_dom"/>
</dbReference>
<evidence type="ECO:0000259" key="5">
    <source>
        <dbReference type="PROSITE" id="PS50850"/>
    </source>
</evidence>
<dbReference type="InterPro" id="IPR011701">
    <property type="entry name" value="MFS"/>
</dbReference>
<dbReference type="EMBL" id="DWZD01000017">
    <property type="protein sequence ID" value="HJA78419.1"/>
    <property type="molecule type" value="Genomic_DNA"/>
</dbReference>
<feature type="domain" description="Major facilitator superfamily (MFS) profile" evidence="5">
    <location>
        <begin position="11"/>
        <end position="141"/>
    </location>
</feature>
<dbReference type="Gene3D" id="1.20.1250.20">
    <property type="entry name" value="MFS general substrate transporter like domains"/>
    <property type="match status" value="1"/>
</dbReference>
<gene>
    <name evidence="6" type="ORF">H9784_02440</name>
</gene>
<feature type="transmembrane region" description="Helical" evidence="4">
    <location>
        <begin position="46"/>
        <end position="65"/>
    </location>
</feature>
<dbReference type="Proteomes" id="UP000823821">
    <property type="component" value="Unassembled WGS sequence"/>
</dbReference>
<protein>
    <submittedName>
        <fullName evidence="6">MFS transporter</fullName>
    </submittedName>
</protein>
<dbReference type="AlphaFoldDB" id="A0A9D2KQD1"/>
<evidence type="ECO:0000256" key="2">
    <source>
        <dbReference type="ARBA" id="ARBA00022989"/>
    </source>
</evidence>
<feature type="transmembrane region" description="Helical" evidence="4">
    <location>
        <begin position="12"/>
        <end position="34"/>
    </location>
</feature>
<organism evidence="6 7">
    <name type="scientific">Candidatus Desulfovibrio intestinavium</name>
    <dbReference type="NCBI Taxonomy" id="2838534"/>
    <lineage>
        <taxon>Bacteria</taxon>
        <taxon>Pseudomonadati</taxon>
        <taxon>Thermodesulfobacteriota</taxon>
        <taxon>Desulfovibrionia</taxon>
        <taxon>Desulfovibrionales</taxon>
        <taxon>Desulfovibrionaceae</taxon>
        <taxon>Desulfovibrio</taxon>
    </lineage>
</organism>
<dbReference type="Pfam" id="PF07690">
    <property type="entry name" value="MFS_1"/>
    <property type="match status" value="1"/>
</dbReference>
<reference evidence="6" key="2">
    <citation type="submission" date="2021-04" db="EMBL/GenBank/DDBJ databases">
        <authorList>
            <person name="Gilroy R."/>
        </authorList>
    </citation>
    <scope>NUCLEOTIDE SEQUENCE</scope>
    <source>
        <strain evidence="6">5032</strain>
    </source>
</reference>
<evidence type="ECO:0000256" key="3">
    <source>
        <dbReference type="ARBA" id="ARBA00023136"/>
    </source>
</evidence>
<dbReference type="SUPFAM" id="SSF103473">
    <property type="entry name" value="MFS general substrate transporter"/>
    <property type="match status" value="1"/>
</dbReference>
<dbReference type="InterPro" id="IPR036259">
    <property type="entry name" value="MFS_trans_sf"/>
</dbReference>
<comment type="caution">
    <text evidence="6">The sequence shown here is derived from an EMBL/GenBank/DDBJ whole genome shotgun (WGS) entry which is preliminary data.</text>
</comment>
<evidence type="ECO:0000256" key="4">
    <source>
        <dbReference type="SAM" id="Phobius"/>
    </source>
</evidence>
<dbReference type="PANTHER" id="PTHR23531">
    <property type="entry name" value="QUINOLENE RESISTANCE PROTEIN NORA"/>
    <property type="match status" value="1"/>
</dbReference>
<reference evidence="6" key="1">
    <citation type="journal article" date="2021" name="PeerJ">
        <title>Extensive microbial diversity within the chicken gut microbiome revealed by metagenomics and culture.</title>
        <authorList>
            <person name="Gilroy R."/>
            <person name="Ravi A."/>
            <person name="Getino M."/>
            <person name="Pursley I."/>
            <person name="Horton D.L."/>
            <person name="Alikhan N.F."/>
            <person name="Baker D."/>
            <person name="Gharbi K."/>
            <person name="Hall N."/>
            <person name="Watson M."/>
            <person name="Adriaenssens E.M."/>
            <person name="Foster-Nyarko E."/>
            <person name="Jarju S."/>
            <person name="Secka A."/>
            <person name="Antonio M."/>
            <person name="Oren A."/>
            <person name="Chaudhuri R.R."/>
            <person name="La Ragione R."/>
            <person name="Hildebrand F."/>
            <person name="Pallen M.J."/>
        </authorList>
    </citation>
    <scope>NUCLEOTIDE SEQUENCE</scope>
    <source>
        <strain evidence="6">5032</strain>
    </source>
</reference>
<keyword evidence="1 4" id="KW-0812">Transmembrane</keyword>
<proteinExistence type="predicted"/>
<evidence type="ECO:0000256" key="1">
    <source>
        <dbReference type="ARBA" id="ARBA00022692"/>
    </source>
</evidence>